<evidence type="ECO:0000313" key="17">
    <source>
        <dbReference type="EMBL" id="KAH7985003.1"/>
    </source>
</evidence>
<evidence type="ECO:0000259" key="16">
    <source>
        <dbReference type="PROSITE" id="PS50127"/>
    </source>
</evidence>
<dbReference type="GO" id="GO:0005524">
    <property type="term" value="F:ATP binding"/>
    <property type="evidence" value="ECO:0007669"/>
    <property type="project" value="UniProtKB-KW"/>
</dbReference>
<dbReference type="PANTHER" id="PTHR46116">
    <property type="entry name" value="(E3-INDEPENDENT) E2 UBIQUITIN-CONJUGATING ENZYME"/>
    <property type="match status" value="1"/>
</dbReference>
<feature type="domain" description="UBC core" evidence="16">
    <location>
        <begin position="21"/>
        <end position="176"/>
    </location>
</feature>
<evidence type="ECO:0000313" key="18">
    <source>
        <dbReference type="Proteomes" id="UP000821837"/>
    </source>
</evidence>
<keyword evidence="6" id="KW-0053">Apoptosis</keyword>
<evidence type="ECO:0000256" key="7">
    <source>
        <dbReference type="ARBA" id="ARBA00022741"/>
    </source>
</evidence>
<comment type="subcellular location">
    <subcellularLocation>
        <location evidence="2">Cytoplasm</location>
    </subcellularLocation>
    <subcellularLocation>
        <location evidence="1">Nucleus</location>
    </subcellularLocation>
</comment>
<evidence type="ECO:0000256" key="15">
    <source>
        <dbReference type="SAM" id="Coils"/>
    </source>
</evidence>
<sequence length="302" mass="32520">MFGGAVQWDPLMCLNEEPTPQCLLRVKKDITDFNASPPAGLLIAPEEDDITKIHALVVGPSGTPYEGGFFQFYMKFPPTYPISPPKVRIMTTDAGRVGFNPNLYACGKVCLSILGTWAGPPWSPAQGLESVLISVQSLMNEKPYHNEPAFQNRERAPGEADRYNECIRHETIRVAVCGQVEAALKESPDCPAVFREKILQSFSESYDKYEEIVTGKLHLTGTTVTTFGFANMKYQYENLLTRMRGLRDQVKQKKEAAAAAAAEAATAAAAEAATAATAAAEAAAAEAAKAADNAAAATNPVN</sequence>
<protein>
    <recommendedName>
        <fullName evidence="11">Ubiquitin-conjugating enzyme E2 Z</fullName>
        <ecNumber evidence="3">2.3.2.23</ecNumber>
    </recommendedName>
    <alternativeName>
        <fullName evidence="12">E2 ubiquitin-conjugating enzyme Z</fullName>
    </alternativeName>
    <alternativeName>
        <fullName evidence="14">Ubiquitin carrier protein Z</fullName>
    </alternativeName>
    <alternativeName>
        <fullName evidence="13">Ubiquitin-protein ligase Z</fullName>
    </alternativeName>
</protein>
<keyword evidence="9" id="KW-0067">ATP-binding</keyword>
<evidence type="ECO:0000256" key="12">
    <source>
        <dbReference type="ARBA" id="ARBA00041798"/>
    </source>
</evidence>
<dbReference type="Gene3D" id="3.10.110.10">
    <property type="entry name" value="Ubiquitin Conjugating Enzyme"/>
    <property type="match status" value="1"/>
</dbReference>
<keyword evidence="8" id="KW-0833">Ubl conjugation pathway</keyword>
<evidence type="ECO:0000256" key="14">
    <source>
        <dbReference type="ARBA" id="ARBA00042401"/>
    </source>
</evidence>
<dbReference type="VEuPathDB" id="VectorBase:RSAN_055781"/>
<dbReference type="GO" id="GO:0005737">
    <property type="term" value="C:cytoplasm"/>
    <property type="evidence" value="ECO:0007669"/>
    <property type="project" value="UniProtKB-SubCell"/>
</dbReference>
<dbReference type="CDD" id="cd23809">
    <property type="entry name" value="UBCc_UBE2Z"/>
    <property type="match status" value="1"/>
</dbReference>
<dbReference type="AlphaFoldDB" id="A0A9D4TCI5"/>
<dbReference type="GO" id="GO:0005634">
    <property type="term" value="C:nucleus"/>
    <property type="evidence" value="ECO:0007669"/>
    <property type="project" value="UniProtKB-SubCell"/>
</dbReference>
<keyword evidence="5" id="KW-0808">Transferase</keyword>
<dbReference type="PANTHER" id="PTHR46116:SF26">
    <property type="entry name" value="UBIQUITIN-CONJUGATING ENZYME E2 Z"/>
    <property type="match status" value="1"/>
</dbReference>
<dbReference type="InterPro" id="IPR000608">
    <property type="entry name" value="UBC"/>
</dbReference>
<evidence type="ECO:0000256" key="13">
    <source>
        <dbReference type="ARBA" id="ARBA00042316"/>
    </source>
</evidence>
<proteinExistence type="predicted"/>
<dbReference type="GO" id="GO:0043066">
    <property type="term" value="P:negative regulation of apoptotic process"/>
    <property type="evidence" value="ECO:0007669"/>
    <property type="project" value="TreeGrafter"/>
</dbReference>
<gene>
    <name evidence="17" type="ORF">HPB52_024382</name>
</gene>
<dbReference type="GO" id="GO:0006915">
    <property type="term" value="P:apoptotic process"/>
    <property type="evidence" value="ECO:0007669"/>
    <property type="project" value="UniProtKB-KW"/>
</dbReference>
<dbReference type="OrthoDB" id="47801at2759"/>
<evidence type="ECO:0000256" key="6">
    <source>
        <dbReference type="ARBA" id="ARBA00022703"/>
    </source>
</evidence>
<dbReference type="EC" id="2.3.2.23" evidence="3"/>
<dbReference type="SUPFAM" id="SSF54495">
    <property type="entry name" value="UBC-like"/>
    <property type="match status" value="1"/>
</dbReference>
<reference evidence="17" key="2">
    <citation type="submission" date="2021-09" db="EMBL/GenBank/DDBJ databases">
        <authorList>
            <person name="Jia N."/>
            <person name="Wang J."/>
            <person name="Shi W."/>
            <person name="Du L."/>
            <person name="Sun Y."/>
            <person name="Zhan W."/>
            <person name="Jiang J."/>
            <person name="Wang Q."/>
            <person name="Zhang B."/>
            <person name="Ji P."/>
            <person name="Sakyi L.B."/>
            <person name="Cui X."/>
            <person name="Yuan T."/>
            <person name="Jiang B."/>
            <person name="Yang W."/>
            <person name="Lam T.T.-Y."/>
            <person name="Chang Q."/>
            <person name="Ding S."/>
            <person name="Wang X."/>
            <person name="Zhu J."/>
            <person name="Ruan X."/>
            <person name="Zhao L."/>
            <person name="Wei J."/>
            <person name="Que T."/>
            <person name="Du C."/>
            <person name="Cheng J."/>
            <person name="Dai P."/>
            <person name="Han X."/>
            <person name="Huang E."/>
            <person name="Gao Y."/>
            <person name="Liu J."/>
            <person name="Shao H."/>
            <person name="Ye R."/>
            <person name="Li L."/>
            <person name="Wei W."/>
            <person name="Wang X."/>
            <person name="Wang C."/>
            <person name="Huo Q."/>
            <person name="Li W."/>
            <person name="Guo W."/>
            <person name="Chen H."/>
            <person name="Chen S."/>
            <person name="Zhou L."/>
            <person name="Zhou L."/>
            <person name="Ni X."/>
            <person name="Tian J."/>
            <person name="Zhou Y."/>
            <person name="Sheng Y."/>
            <person name="Liu T."/>
            <person name="Pan Y."/>
            <person name="Xia L."/>
            <person name="Li J."/>
            <person name="Zhao F."/>
            <person name="Cao W."/>
        </authorList>
    </citation>
    <scope>NUCLEOTIDE SEQUENCE</scope>
    <source>
        <strain evidence="17">Rsan-2018</strain>
        <tissue evidence="17">Larvae</tissue>
    </source>
</reference>
<evidence type="ECO:0000256" key="3">
    <source>
        <dbReference type="ARBA" id="ARBA00012486"/>
    </source>
</evidence>
<keyword evidence="18" id="KW-1185">Reference proteome</keyword>
<dbReference type="PROSITE" id="PS50127">
    <property type="entry name" value="UBC_2"/>
    <property type="match status" value="1"/>
</dbReference>
<keyword evidence="4" id="KW-0963">Cytoplasm</keyword>
<evidence type="ECO:0000256" key="5">
    <source>
        <dbReference type="ARBA" id="ARBA00022679"/>
    </source>
</evidence>
<dbReference type="Proteomes" id="UP000821837">
    <property type="component" value="Unassembled WGS sequence"/>
</dbReference>
<reference evidence="17" key="1">
    <citation type="journal article" date="2020" name="Cell">
        <title>Large-Scale Comparative Analyses of Tick Genomes Elucidate Their Genetic Diversity and Vector Capacities.</title>
        <authorList>
            <consortium name="Tick Genome and Microbiome Consortium (TIGMIC)"/>
            <person name="Jia N."/>
            <person name="Wang J."/>
            <person name="Shi W."/>
            <person name="Du L."/>
            <person name="Sun Y."/>
            <person name="Zhan W."/>
            <person name="Jiang J.F."/>
            <person name="Wang Q."/>
            <person name="Zhang B."/>
            <person name="Ji P."/>
            <person name="Bell-Sakyi L."/>
            <person name="Cui X.M."/>
            <person name="Yuan T.T."/>
            <person name="Jiang B.G."/>
            <person name="Yang W.F."/>
            <person name="Lam T.T."/>
            <person name="Chang Q.C."/>
            <person name="Ding S.J."/>
            <person name="Wang X.J."/>
            <person name="Zhu J.G."/>
            <person name="Ruan X.D."/>
            <person name="Zhao L."/>
            <person name="Wei J.T."/>
            <person name="Ye R.Z."/>
            <person name="Que T.C."/>
            <person name="Du C.H."/>
            <person name="Zhou Y.H."/>
            <person name="Cheng J.X."/>
            <person name="Dai P.F."/>
            <person name="Guo W.B."/>
            <person name="Han X.H."/>
            <person name="Huang E.J."/>
            <person name="Li L.F."/>
            <person name="Wei W."/>
            <person name="Gao Y.C."/>
            <person name="Liu J.Z."/>
            <person name="Shao H.Z."/>
            <person name="Wang X."/>
            <person name="Wang C.C."/>
            <person name="Yang T.C."/>
            <person name="Huo Q.B."/>
            <person name="Li W."/>
            <person name="Chen H.Y."/>
            <person name="Chen S.E."/>
            <person name="Zhou L.G."/>
            <person name="Ni X.B."/>
            <person name="Tian J.H."/>
            <person name="Sheng Y."/>
            <person name="Liu T."/>
            <person name="Pan Y.S."/>
            <person name="Xia L.Y."/>
            <person name="Li J."/>
            <person name="Zhao F."/>
            <person name="Cao W.C."/>
        </authorList>
    </citation>
    <scope>NUCLEOTIDE SEQUENCE</scope>
    <source>
        <strain evidence="17">Rsan-2018</strain>
    </source>
</reference>
<dbReference type="EMBL" id="JABSTV010001136">
    <property type="protein sequence ID" value="KAH7985003.1"/>
    <property type="molecule type" value="Genomic_DNA"/>
</dbReference>
<name>A0A9D4TCI5_RHISA</name>
<evidence type="ECO:0000256" key="10">
    <source>
        <dbReference type="ARBA" id="ARBA00023242"/>
    </source>
</evidence>
<keyword evidence="15" id="KW-0175">Coiled coil</keyword>
<dbReference type="InterPro" id="IPR016135">
    <property type="entry name" value="UBQ-conjugating_enzyme/RWD"/>
</dbReference>
<evidence type="ECO:0000256" key="11">
    <source>
        <dbReference type="ARBA" id="ARBA00039894"/>
    </source>
</evidence>
<accession>A0A9D4TCI5</accession>
<dbReference type="SMART" id="SM00212">
    <property type="entry name" value="UBCc"/>
    <property type="match status" value="1"/>
</dbReference>
<dbReference type="GO" id="GO:0061631">
    <property type="term" value="F:ubiquitin conjugating enzyme activity"/>
    <property type="evidence" value="ECO:0007669"/>
    <property type="project" value="UniProtKB-EC"/>
</dbReference>
<keyword evidence="10" id="KW-0539">Nucleus</keyword>
<comment type="caution">
    <text evidence="17">The sequence shown here is derived from an EMBL/GenBank/DDBJ whole genome shotgun (WGS) entry which is preliminary data.</text>
</comment>
<dbReference type="GO" id="GO:0004869">
    <property type="term" value="F:cysteine-type endopeptidase inhibitor activity"/>
    <property type="evidence" value="ECO:0007669"/>
    <property type="project" value="TreeGrafter"/>
</dbReference>
<organism evidence="17 18">
    <name type="scientific">Rhipicephalus sanguineus</name>
    <name type="common">Brown dog tick</name>
    <name type="synonym">Ixodes sanguineus</name>
    <dbReference type="NCBI Taxonomy" id="34632"/>
    <lineage>
        <taxon>Eukaryota</taxon>
        <taxon>Metazoa</taxon>
        <taxon>Ecdysozoa</taxon>
        <taxon>Arthropoda</taxon>
        <taxon>Chelicerata</taxon>
        <taxon>Arachnida</taxon>
        <taxon>Acari</taxon>
        <taxon>Parasitiformes</taxon>
        <taxon>Ixodida</taxon>
        <taxon>Ixodoidea</taxon>
        <taxon>Ixodidae</taxon>
        <taxon>Rhipicephalinae</taxon>
        <taxon>Rhipicephalus</taxon>
        <taxon>Rhipicephalus</taxon>
    </lineage>
</organism>
<keyword evidence="7" id="KW-0547">Nucleotide-binding</keyword>
<dbReference type="Pfam" id="PF00179">
    <property type="entry name" value="UQ_con"/>
    <property type="match status" value="1"/>
</dbReference>
<evidence type="ECO:0000256" key="2">
    <source>
        <dbReference type="ARBA" id="ARBA00004496"/>
    </source>
</evidence>
<evidence type="ECO:0000256" key="4">
    <source>
        <dbReference type="ARBA" id="ARBA00022490"/>
    </source>
</evidence>
<evidence type="ECO:0000256" key="1">
    <source>
        <dbReference type="ARBA" id="ARBA00004123"/>
    </source>
</evidence>
<evidence type="ECO:0000256" key="8">
    <source>
        <dbReference type="ARBA" id="ARBA00022786"/>
    </source>
</evidence>
<evidence type="ECO:0000256" key="9">
    <source>
        <dbReference type="ARBA" id="ARBA00022840"/>
    </source>
</evidence>
<feature type="coiled-coil region" evidence="15">
    <location>
        <begin position="236"/>
        <end position="263"/>
    </location>
</feature>